<sequence length="46" mass="5221">MPQKSLDEQLSSLKERLKSVSYQPDNIDGLQGTEIIRTAINYLNNV</sequence>
<proteinExistence type="predicted"/>
<keyword evidence="2" id="KW-1185">Reference proteome</keyword>
<dbReference type="Proteomes" id="UP001549366">
    <property type="component" value="Unassembled WGS sequence"/>
</dbReference>
<comment type="caution">
    <text evidence="1">The sequence shown here is derived from an EMBL/GenBank/DDBJ whole genome shotgun (WGS) entry which is preliminary data.</text>
</comment>
<protein>
    <submittedName>
        <fullName evidence="1">Uncharacterized protein</fullName>
    </submittedName>
</protein>
<evidence type="ECO:0000313" key="1">
    <source>
        <dbReference type="EMBL" id="MET4755262.1"/>
    </source>
</evidence>
<reference evidence="1 2" key="1">
    <citation type="submission" date="2024-06" db="EMBL/GenBank/DDBJ databases">
        <title>Genomic Encyclopedia of Type Strains, Phase V (KMG-V): Genome sequencing to study the core and pangenomes of soil and plant-associated prokaryotes.</title>
        <authorList>
            <person name="Whitman W."/>
        </authorList>
    </citation>
    <scope>NUCLEOTIDE SEQUENCE [LARGE SCALE GENOMIC DNA]</scope>
    <source>
        <strain evidence="1 2">NE40</strain>
    </source>
</reference>
<accession>A0ABV2SBW7</accession>
<dbReference type="EMBL" id="JBEWTB010000002">
    <property type="protein sequence ID" value="MET4755262.1"/>
    <property type="molecule type" value="Genomic_DNA"/>
</dbReference>
<gene>
    <name evidence="1" type="ORF">V5J35_000454</name>
</gene>
<organism evidence="1 2">
    <name type="scientific">Endozoicomonas lisbonensis</name>
    <dbReference type="NCBI Taxonomy" id="3120522"/>
    <lineage>
        <taxon>Bacteria</taxon>
        <taxon>Pseudomonadati</taxon>
        <taxon>Pseudomonadota</taxon>
        <taxon>Gammaproteobacteria</taxon>
        <taxon>Oceanospirillales</taxon>
        <taxon>Endozoicomonadaceae</taxon>
        <taxon>Endozoicomonas</taxon>
    </lineage>
</organism>
<evidence type="ECO:0000313" key="2">
    <source>
        <dbReference type="Proteomes" id="UP001549366"/>
    </source>
</evidence>
<name>A0ABV2SBW7_9GAMM</name>